<keyword evidence="3" id="KW-1185">Reference proteome</keyword>
<gene>
    <name evidence="2" type="ORF">EKO24_003765</name>
</gene>
<proteinExistence type="predicted"/>
<dbReference type="InterPro" id="IPR050678">
    <property type="entry name" value="DNA_Partitioning_ATPase"/>
</dbReference>
<sequence length="235" mass="25806">MIFNQKGGVGKTTTAINLGCGLARWHSEPVTLVDLDPQTHLSAALGFRAETLSWNVSDWLAGATAGEGPKRIAERLDLVPGDCNPPPARKLTRRLDDLAGHLVVDAPPTWNDEVASLLAACDCVLTPLEPEFLSMQGISRLMQRMEAAGISWSRLRLLLCRYDQRLAVHREVRARLADRFGEHLLPGVIRNNVRLAEAPGYGQSIFDYAPDSAGANDYCALVHTLIADKTWRESN</sequence>
<dbReference type="InterPro" id="IPR027417">
    <property type="entry name" value="P-loop_NTPase"/>
</dbReference>
<reference evidence="2 3" key="1">
    <citation type="journal article" date="2019" name="Antonie Van Leeuwenhoek">
        <title>Description of 'Ca. Methylobacter oryzae' KRF1, a novel species from the environmentally important Methylobacter clade 2.</title>
        <authorList>
            <person name="Khatri K."/>
            <person name="Mohite J.A."/>
            <person name="Pandit P.S."/>
            <person name="Bahulikar R."/>
            <person name="Rahalkar M.C."/>
        </authorList>
    </citation>
    <scope>NUCLEOTIDE SEQUENCE [LARGE SCALE GENOMIC DNA]</scope>
    <source>
        <strain evidence="2 3">KRF1</strain>
    </source>
</reference>
<organism evidence="2 3">
    <name type="scientific">Candidatus Methylobacter oryzae</name>
    <dbReference type="NCBI Taxonomy" id="2497749"/>
    <lineage>
        <taxon>Bacteria</taxon>
        <taxon>Pseudomonadati</taxon>
        <taxon>Pseudomonadota</taxon>
        <taxon>Gammaproteobacteria</taxon>
        <taxon>Methylococcales</taxon>
        <taxon>Methylococcaceae</taxon>
        <taxon>Methylobacter</taxon>
    </lineage>
</organism>
<name>A0ABY3CEG0_9GAMM</name>
<protein>
    <submittedName>
        <fullName evidence="2">ParA family protein</fullName>
    </submittedName>
</protein>
<evidence type="ECO:0000313" key="2">
    <source>
        <dbReference type="EMBL" id="TRX01475.1"/>
    </source>
</evidence>
<feature type="domain" description="CobQ/CobB/MinD/ParA nucleotide binding" evidence="1">
    <location>
        <begin position="1"/>
        <end position="204"/>
    </location>
</feature>
<accession>A0ABY3CEG0</accession>
<dbReference type="Pfam" id="PF01656">
    <property type="entry name" value="CbiA"/>
    <property type="match status" value="1"/>
</dbReference>
<dbReference type="Gene3D" id="3.40.50.300">
    <property type="entry name" value="P-loop containing nucleotide triphosphate hydrolases"/>
    <property type="match status" value="1"/>
</dbReference>
<dbReference type="EMBL" id="RYFG02000020">
    <property type="protein sequence ID" value="TRX01475.1"/>
    <property type="molecule type" value="Genomic_DNA"/>
</dbReference>
<comment type="caution">
    <text evidence="2">The sequence shown here is derived from an EMBL/GenBank/DDBJ whole genome shotgun (WGS) entry which is preliminary data.</text>
</comment>
<dbReference type="Proteomes" id="UP000733744">
    <property type="component" value="Unassembled WGS sequence"/>
</dbReference>
<dbReference type="PANTHER" id="PTHR13696">
    <property type="entry name" value="P-LOOP CONTAINING NUCLEOSIDE TRIPHOSPHATE HYDROLASE"/>
    <property type="match status" value="1"/>
</dbReference>
<evidence type="ECO:0000313" key="3">
    <source>
        <dbReference type="Proteomes" id="UP000733744"/>
    </source>
</evidence>
<dbReference type="PANTHER" id="PTHR13696:SF99">
    <property type="entry name" value="COBYRINIC ACID AC-DIAMIDE SYNTHASE"/>
    <property type="match status" value="1"/>
</dbReference>
<dbReference type="InterPro" id="IPR002586">
    <property type="entry name" value="CobQ/CobB/MinD/ParA_Nub-bd_dom"/>
</dbReference>
<dbReference type="SUPFAM" id="SSF52540">
    <property type="entry name" value="P-loop containing nucleoside triphosphate hydrolases"/>
    <property type="match status" value="1"/>
</dbReference>
<dbReference type="CDD" id="cd02042">
    <property type="entry name" value="ParAB_family"/>
    <property type="match status" value="1"/>
</dbReference>
<evidence type="ECO:0000259" key="1">
    <source>
        <dbReference type="Pfam" id="PF01656"/>
    </source>
</evidence>